<dbReference type="EMBL" id="KJ507099">
    <property type="protein sequence ID" value="AHZ95019.1"/>
    <property type="molecule type" value="Genomic_DNA"/>
</dbReference>
<organism evidence="3 4">
    <name type="scientific">Pseudomonas phage phiPSA2</name>
    <dbReference type="NCBI Taxonomy" id="1500756"/>
    <lineage>
        <taxon>Viruses</taxon>
        <taxon>Duplodnaviria</taxon>
        <taxon>Heunggongvirae</taxon>
        <taxon>Uroviricota</taxon>
        <taxon>Caudoviricetes</taxon>
        <taxon>Autographivirales</taxon>
        <taxon>Autotranscriptaviridae</taxon>
        <taxon>Studiervirinae</taxon>
        <taxon>Ghunavirus</taxon>
        <taxon>Ghunavirus PSA2</taxon>
    </lineage>
</organism>
<proteinExistence type="predicted"/>
<reference evidence="3 4" key="1">
    <citation type="journal article" date="2014" name="J. Basic Microbiol.">
        <title>Isolation and partial characterization of bacteriophages infecting Pseudomonas syringae pv. actinidiae, causal agent of kiwifruit bacterial canker.</title>
        <authorList>
            <person name="Di Lallo G."/>
            <person name="Evangelisti M."/>
            <person name="Mancuso F."/>
            <person name="Ferrante P."/>
            <person name="Marcelletti S."/>
            <person name="Tinari A."/>
            <person name="Superti F."/>
            <person name="Migliore L."/>
            <person name="D'Addabbo P."/>
            <person name="Frezza D."/>
            <person name="Scortichini M."/>
            <person name="Thaller M.C."/>
        </authorList>
    </citation>
    <scope>NUCLEOTIDE SEQUENCE [LARGE SCALE GENOMIC DNA]</scope>
</reference>
<evidence type="ECO:0000256" key="1">
    <source>
        <dbReference type="SAM" id="Coils"/>
    </source>
</evidence>
<feature type="coiled-coil region" evidence="1">
    <location>
        <begin position="36"/>
        <end position="74"/>
    </location>
</feature>
<evidence type="ECO:0000256" key="2">
    <source>
        <dbReference type="SAM" id="MobiDB-lite"/>
    </source>
</evidence>
<dbReference type="RefSeq" id="YP_009043266.1">
    <property type="nucleotide sequence ID" value="NC_024362.1"/>
</dbReference>
<dbReference type="GeneID" id="19685924"/>
<dbReference type="OrthoDB" id="10053at10239"/>
<feature type="compositionally biased region" description="Gly residues" evidence="2">
    <location>
        <begin position="180"/>
        <end position="195"/>
    </location>
</feature>
<keyword evidence="4" id="KW-1185">Reference proteome</keyword>
<protein>
    <submittedName>
        <fullName evidence="3">Internal virion protein B</fullName>
    </submittedName>
</protein>
<dbReference type="Proteomes" id="UP000204268">
    <property type="component" value="Segment"/>
</dbReference>
<keyword evidence="1" id="KW-0175">Coiled coil</keyword>
<name>A0A059VF23_9CAUD</name>
<evidence type="ECO:0000313" key="3">
    <source>
        <dbReference type="EMBL" id="AHZ95019.1"/>
    </source>
</evidence>
<accession>A0A059VF23</accession>
<dbReference type="InterPro" id="IPR038996">
    <property type="entry name" value="Gp14"/>
</dbReference>
<gene>
    <name evidence="3" type="ORF">phiPSA2_38</name>
</gene>
<feature type="region of interest" description="Disordered" evidence="2">
    <location>
        <begin position="170"/>
        <end position="195"/>
    </location>
</feature>
<dbReference type="KEGG" id="vg:19685924"/>
<dbReference type="Pfam" id="PF24072">
    <property type="entry name" value="T7_gp14"/>
    <property type="match status" value="1"/>
</dbReference>
<evidence type="ECO:0000313" key="4">
    <source>
        <dbReference type="Proteomes" id="UP000204268"/>
    </source>
</evidence>
<sequence length="195" mass="20247">MCEPVSIGMAAVALVGGTMAAHDKSKAEGAAEDAQRRSAREQVKQMNMANANLNLNAQDKADEARKQLAEVNMQALRNQGTIRTAIGESGLSGNSMKRIANSVENEASQQRMSITDNYHRDYQSIFANQIANTENTKSALKGQAQVIKTSGLSNALGIISSGANGYVQGSNLSSAMKGSSAGGSNGTPQGGKANG</sequence>